<dbReference type="Proteomes" id="UP000251311">
    <property type="component" value="Unassembled WGS sequence"/>
</dbReference>
<comment type="caution">
    <text evidence="1">The sequence shown here is derived from an EMBL/GenBank/DDBJ whole genome shotgun (WGS) entry which is preliminary data.</text>
</comment>
<name>A0ABX5JDY1_9BACT</name>
<protein>
    <recommendedName>
        <fullName evidence="3">Transcriptional regulator</fullName>
    </recommendedName>
</protein>
<dbReference type="RefSeq" id="WP_108528602.1">
    <property type="nucleotide sequence ID" value="NZ_MUXF01000024.1"/>
</dbReference>
<organism evidence="1 2">
    <name type="scientific">Arcobacter lacus</name>
    <dbReference type="NCBI Taxonomy" id="1912876"/>
    <lineage>
        <taxon>Bacteria</taxon>
        <taxon>Pseudomonadati</taxon>
        <taxon>Campylobacterota</taxon>
        <taxon>Epsilonproteobacteria</taxon>
        <taxon>Campylobacterales</taxon>
        <taxon>Arcobacteraceae</taxon>
        <taxon>Arcobacter</taxon>
    </lineage>
</organism>
<dbReference type="EMBL" id="MUXF01000024">
    <property type="protein sequence ID" value="PUE64253.1"/>
    <property type="molecule type" value="Genomic_DNA"/>
</dbReference>
<keyword evidence="2" id="KW-1185">Reference proteome</keyword>
<accession>A0ABX5JDY1</accession>
<evidence type="ECO:0008006" key="3">
    <source>
        <dbReference type="Google" id="ProtNLM"/>
    </source>
</evidence>
<proteinExistence type="predicted"/>
<evidence type="ECO:0000313" key="1">
    <source>
        <dbReference type="EMBL" id="PUE64253.1"/>
    </source>
</evidence>
<evidence type="ECO:0000313" key="2">
    <source>
        <dbReference type="Proteomes" id="UP000251311"/>
    </source>
</evidence>
<sequence>MKKIKLDNLAKFFDTTRQTVARWKKEDNKLALNFVHKYLDDELLEEFFKKGEVSKFEASKFDEFTEVQGILLQTISRRVLDYYRNIDSLSVKVIFNVFLEETKYRMPLPEFNKYFSNVESVKDHFYEEFTLFLHKNKDKYTIKERREAQDFMNIILRQDEIHMYYCLSYIELIRVNEIEKFDREVDQVGLLKAVINKFFKKQK</sequence>
<reference evidence="1 2" key="1">
    <citation type="submission" date="2017-02" db="EMBL/GenBank/DDBJ databases">
        <title>Arcobacter lacus sp. nov., a new species isolated from reclaimed water.</title>
        <authorList>
            <person name="Figueras M.J."/>
            <person name="Perez-Cataluna A."/>
            <person name="Salas-Masso N."/>
        </authorList>
    </citation>
    <scope>NUCLEOTIDE SEQUENCE [LARGE SCALE GENOMIC DNA]</scope>
    <source>
        <strain evidence="1 2">RW43-9</strain>
    </source>
</reference>
<gene>
    <name evidence="1" type="ORF">B0175_11025</name>
</gene>